<gene>
    <name evidence="2" type="ORF">PMAYCL1PPCAC_10309</name>
</gene>
<organism evidence="2 3">
    <name type="scientific">Pristionchus mayeri</name>
    <dbReference type="NCBI Taxonomy" id="1317129"/>
    <lineage>
        <taxon>Eukaryota</taxon>
        <taxon>Metazoa</taxon>
        <taxon>Ecdysozoa</taxon>
        <taxon>Nematoda</taxon>
        <taxon>Chromadorea</taxon>
        <taxon>Rhabditida</taxon>
        <taxon>Rhabditina</taxon>
        <taxon>Diplogasteromorpha</taxon>
        <taxon>Diplogasteroidea</taxon>
        <taxon>Neodiplogasteridae</taxon>
        <taxon>Pristionchus</taxon>
    </lineage>
</organism>
<evidence type="ECO:0000313" key="3">
    <source>
        <dbReference type="Proteomes" id="UP001328107"/>
    </source>
</evidence>
<feature type="region of interest" description="Disordered" evidence="1">
    <location>
        <begin position="151"/>
        <end position="171"/>
    </location>
</feature>
<feature type="non-terminal residue" evidence="2">
    <location>
        <position position="171"/>
    </location>
</feature>
<dbReference type="Proteomes" id="UP001328107">
    <property type="component" value="Unassembled WGS sequence"/>
</dbReference>
<accession>A0AAN5CEM2</accession>
<feature type="non-terminal residue" evidence="2">
    <location>
        <position position="1"/>
    </location>
</feature>
<sequence>LELLVLEDGGGDGELLLNVGLGFGGEGLELLDSGDDLSLELIEGRLVSGDDGGLDLAGLSDHLKSELLGLGSESVDLLLEQVVELLGLLEESGRLGLEGVEGLKSGLVVGVVGCDLLQDLLVVLGESGEELLGLSGDQTLVLGGDVIDGVEGGGEGADGDEGQEGDRAEHT</sequence>
<name>A0AAN5CEM2_9BILA</name>
<proteinExistence type="predicted"/>
<evidence type="ECO:0000256" key="1">
    <source>
        <dbReference type="SAM" id="MobiDB-lite"/>
    </source>
</evidence>
<dbReference type="EMBL" id="BTRK01000003">
    <property type="protein sequence ID" value="GMR40114.1"/>
    <property type="molecule type" value="Genomic_DNA"/>
</dbReference>
<reference evidence="3" key="1">
    <citation type="submission" date="2022-10" db="EMBL/GenBank/DDBJ databases">
        <title>Genome assembly of Pristionchus species.</title>
        <authorList>
            <person name="Yoshida K."/>
            <person name="Sommer R.J."/>
        </authorList>
    </citation>
    <scope>NUCLEOTIDE SEQUENCE [LARGE SCALE GENOMIC DNA]</scope>
    <source>
        <strain evidence="3">RS5460</strain>
    </source>
</reference>
<comment type="caution">
    <text evidence="2">The sequence shown here is derived from an EMBL/GenBank/DDBJ whole genome shotgun (WGS) entry which is preliminary data.</text>
</comment>
<evidence type="ECO:0000313" key="2">
    <source>
        <dbReference type="EMBL" id="GMR40114.1"/>
    </source>
</evidence>
<dbReference type="AlphaFoldDB" id="A0AAN5CEM2"/>
<keyword evidence="3" id="KW-1185">Reference proteome</keyword>
<protein>
    <submittedName>
        <fullName evidence="2">Uncharacterized protein</fullName>
    </submittedName>
</protein>